<dbReference type="Gene3D" id="1.10.10.10">
    <property type="entry name" value="Winged helix-like DNA-binding domain superfamily/Winged helix DNA-binding domain"/>
    <property type="match status" value="1"/>
</dbReference>
<dbReference type="AlphaFoldDB" id="A0A6M8BQ52"/>
<dbReference type="GO" id="GO:0006355">
    <property type="term" value="P:regulation of DNA-templated transcription"/>
    <property type="evidence" value="ECO:0007669"/>
    <property type="project" value="InterPro"/>
</dbReference>
<dbReference type="KEGG" id="theu:HPC62_07165"/>
<dbReference type="PRINTS" id="PR00038">
    <property type="entry name" value="HTHLUXR"/>
</dbReference>
<evidence type="ECO:0000313" key="5">
    <source>
        <dbReference type="EMBL" id="QKD84813.1"/>
    </source>
</evidence>
<dbReference type="SUPFAM" id="SSF46894">
    <property type="entry name" value="C-terminal effector domain of the bipartite response regulators"/>
    <property type="match status" value="1"/>
</dbReference>
<dbReference type="InterPro" id="IPR036388">
    <property type="entry name" value="WH-like_DNA-bd_sf"/>
</dbReference>
<evidence type="ECO:0000256" key="2">
    <source>
        <dbReference type="ARBA" id="ARBA00023125"/>
    </source>
</evidence>
<evidence type="ECO:0000259" key="4">
    <source>
        <dbReference type="PROSITE" id="PS50043"/>
    </source>
</evidence>
<dbReference type="SMART" id="SM00421">
    <property type="entry name" value="HTH_LUXR"/>
    <property type="match status" value="1"/>
</dbReference>
<dbReference type="PROSITE" id="PS00622">
    <property type="entry name" value="HTH_LUXR_1"/>
    <property type="match status" value="1"/>
</dbReference>
<feature type="domain" description="HTH luxR-type" evidence="4">
    <location>
        <begin position="1"/>
        <end position="48"/>
    </location>
</feature>
<dbReference type="CDD" id="cd06170">
    <property type="entry name" value="LuxR_C_like"/>
    <property type="match status" value="1"/>
</dbReference>
<dbReference type="InterPro" id="IPR000792">
    <property type="entry name" value="Tscrpt_reg_LuxR_C"/>
</dbReference>
<dbReference type="Pfam" id="PF00196">
    <property type="entry name" value="GerE"/>
    <property type="match status" value="1"/>
</dbReference>
<dbReference type="PANTHER" id="PTHR44688:SF16">
    <property type="entry name" value="DNA-BINDING TRANSCRIPTIONAL ACTIVATOR DEVR_DOSR"/>
    <property type="match status" value="1"/>
</dbReference>
<name>A0A6M8BQ52_9CYAN</name>
<reference evidence="5 6" key="1">
    <citation type="submission" date="2020-05" db="EMBL/GenBank/DDBJ databases">
        <title>Complete genome sequence of of a novel Thermoleptolyngbya strain isolated from hot springs of Ganzi, Sichuan China.</title>
        <authorList>
            <person name="Tang J."/>
            <person name="Daroch M."/>
            <person name="Li L."/>
            <person name="Waleron K."/>
            <person name="Waleron M."/>
            <person name="Waleron M."/>
        </authorList>
    </citation>
    <scope>NUCLEOTIDE SEQUENCE [LARGE SCALE GENOMIC DNA]</scope>
    <source>
        <strain evidence="5 6">PKUAC-SCTA183</strain>
    </source>
</reference>
<evidence type="ECO:0000256" key="3">
    <source>
        <dbReference type="ARBA" id="ARBA00023163"/>
    </source>
</evidence>
<evidence type="ECO:0000313" key="6">
    <source>
        <dbReference type="Proteomes" id="UP000505210"/>
    </source>
</evidence>
<sequence length="50" mass="5563">MSKGKNNQEIAGTLYITPGTVRVHVHSILQKLEVRDRTQAVLAAIQQHLV</sequence>
<evidence type="ECO:0000256" key="1">
    <source>
        <dbReference type="ARBA" id="ARBA00023015"/>
    </source>
</evidence>
<keyword evidence="3" id="KW-0804">Transcription</keyword>
<proteinExistence type="predicted"/>
<organism evidence="5 6">
    <name type="scientific">Thermoleptolyngbya sichuanensis A183</name>
    <dbReference type="NCBI Taxonomy" id="2737172"/>
    <lineage>
        <taxon>Bacteria</taxon>
        <taxon>Bacillati</taxon>
        <taxon>Cyanobacteriota</taxon>
        <taxon>Cyanophyceae</taxon>
        <taxon>Oculatellales</taxon>
        <taxon>Oculatellaceae</taxon>
        <taxon>Thermoleptolyngbya</taxon>
        <taxon>Thermoleptolyngbya sichuanensis</taxon>
    </lineage>
</organism>
<dbReference type="PROSITE" id="PS50043">
    <property type="entry name" value="HTH_LUXR_2"/>
    <property type="match status" value="1"/>
</dbReference>
<dbReference type="EMBL" id="CP053661">
    <property type="protein sequence ID" value="QKD84813.1"/>
    <property type="molecule type" value="Genomic_DNA"/>
</dbReference>
<accession>A0A6M8BQ52</accession>
<keyword evidence="2" id="KW-0238">DNA-binding</keyword>
<gene>
    <name evidence="5" type="ORF">HPC62_07165</name>
</gene>
<dbReference type="GO" id="GO:0003677">
    <property type="term" value="F:DNA binding"/>
    <property type="evidence" value="ECO:0007669"/>
    <property type="project" value="UniProtKB-KW"/>
</dbReference>
<keyword evidence="1" id="KW-0805">Transcription regulation</keyword>
<dbReference type="PANTHER" id="PTHR44688">
    <property type="entry name" value="DNA-BINDING TRANSCRIPTIONAL ACTIVATOR DEVR_DOSR"/>
    <property type="match status" value="1"/>
</dbReference>
<dbReference type="Proteomes" id="UP000505210">
    <property type="component" value="Chromosome"/>
</dbReference>
<dbReference type="InterPro" id="IPR016032">
    <property type="entry name" value="Sig_transdc_resp-reg_C-effctor"/>
</dbReference>
<keyword evidence="6" id="KW-1185">Reference proteome</keyword>
<protein>
    <submittedName>
        <fullName evidence="5">Response regulator transcription factor</fullName>
    </submittedName>
</protein>